<evidence type="ECO:0000256" key="5">
    <source>
        <dbReference type="ARBA" id="ARBA00022692"/>
    </source>
</evidence>
<dbReference type="InterPro" id="IPR023408">
    <property type="entry name" value="MscS_beta-dom_sf"/>
</dbReference>
<accession>A0ABT6H2Z7</accession>
<dbReference type="InterPro" id="IPR010920">
    <property type="entry name" value="LSM_dom_sf"/>
</dbReference>
<reference evidence="10 11" key="1">
    <citation type="submission" date="2023-04" db="EMBL/GenBank/DDBJ databases">
        <title>Ectobacillus antri isolated from activated sludge.</title>
        <authorList>
            <person name="Yan P."/>
            <person name="Liu X."/>
        </authorList>
    </citation>
    <scope>NUCLEOTIDE SEQUENCE [LARGE SCALE GENOMIC DNA]</scope>
    <source>
        <strain evidence="10 11">C18H</strain>
    </source>
</reference>
<evidence type="ECO:0000256" key="6">
    <source>
        <dbReference type="ARBA" id="ARBA00022989"/>
    </source>
</evidence>
<dbReference type="Gene3D" id="1.10.287.1260">
    <property type="match status" value="1"/>
</dbReference>
<evidence type="ECO:0000256" key="4">
    <source>
        <dbReference type="ARBA" id="ARBA00022475"/>
    </source>
</evidence>
<dbReference type="PANTHER" id="PTHR30460">
    <property type="entry name" value="MODERATE CONDUCTANCE MECHANOSENSITIVE CHANNEL YBIO"/>
    <property type="match status" value="1"/>
</dbReference>
<dbReference type="Gene3D" id="2.30.30.60">
    <property type="match status" value="1"/>
</dbReference>
<dbReference type="SUPFAM" id="SSF82861">
    <property type="entry name" value="Mechanosensitive channel protein MscS (YggB), transmembrane region"/>
    <property type="match status" value="1"/>
</dbReference>
<evidence type="ECO:0000256" key="1">
    <source>
        <dbReference type="ARBA" id="ARBA00004141"/>
    </source>
</evidence>
<keyword evidence="11" id="KW-1185">Reference proteome</keyword>
<comment type="subcellular location">
    <subcellularLocation>
        <location evidence="2">Cell membrane</location>
    </subcellularLocation>
    <subcellularLocation>
        <location evidence="1">Membrane</location>
        <topology evidence="1">Multi-pass membrane protein</topology>
    </subcellularLocation>
</comment>
<comment type="caution">
    <text evidence="10">The sequence shown here is derived from an EMBL/GenBank/DDBJ whole genome shotgun (WGS) entry which is preliminary data.</text>
</comment>
<proteinExistence type="inferred from homology"/>
<dbReference type="SUPFAM" id="SSF50182">
    <property type="entry name" value="Sm-like ribonucleoproteins"/>
    <property type="match status" value="1"/>
</dbReference>
<keyword evidence="6 8" id="KW-1133">Transmembrane helix</keyword>
<name>A0ABT6H2Z7_9BACI</name>
<dbReference type="EMBL" id="JARULN010000002">
    <property type="protein sequence ID" value="MDG5753337.1"/>
    <property type="molecule type" value="Genomic_DNA"/>
</dbReference>
<keyword evidence="7 8" id="KW-0472">Membrane</keyword>
<evidence type="ECO:0000256" key="3">
    <source>
        <dbReference type="ARBA" id="ARBA00008017"/>
    </source>
</evidence>
<evidence type="ECO:0000256" key="2">
    <source>
        <dbReference type="ARBA" id="ARBA00004236"/>
    </source>
</evidence>
<organism evidence="10 11">
    <name type="scientific">Ectobacillus antri</name>
    <dbReference type="NCBI Taxonomy" id="2486280"/>
    <lineage>
        <taxon>Bacteria</taxon>
        <taxon>Bacillati</taxon>
        <taxon>Bacillota</taxon>
        <taxon>Bacilli</taxon>
        <taxon>Bacillales</taxon>
        <taxon>Bacillaceae</taxon>
        <taxon>Ectobacillus</taxon>
    </lineage>
</organism>
<dbReference type="PANTHER" id="PTHR30460:SF1">
    <property type="entry name" value="MECHANOSENSITIVE ION CHANNEL"/>
    <property type="match status" value="1"/>
</dbReference>
<feature type="transmembrane region" description="Helical" evidence="8">
    <location>
        <begin position="87"/>
        <end position="105"/>
    </location>
</feature>
<comment type="similarity">
    <text evidence="3">Belongs to the MscS (TC 1.A.23) family.</text>
</comment>
<evidence type="ECO:0000259" key="9">
    <source>
        <dbReference type="Pfam" id="PF00924"/>
    </source>
</evidence>
<evidence type="ECO:0000313" key="11">
    <source>
        <dbReference type="Proteomes" id="UP001218246"/>
    </source>
</evidence>
<dbReference type="Proteomes" id="UP001218246">
    <property type="component" value="Unassembled WGS sequence"/>
</dbReference>
<dbReference type="InterPro" id="IPR006685">
    <property type="entry name" value="MscS_channel_2nd"/>
</dbReference>
<dbReference type="InterPro" id="IPR011014">
    <property type="entry name" value="MscS_channel_TM-2"/>
</dbReference>
<keyword evidence="4" id="KW-1003">Cell membrane</keyword>
<gene>
    <name evidence="10" type="ORF">P6P90_04920</name>
</gene>
<dbReference type="Pfam" id="PF00924">
    <property type="entry name" value="MS_channel_2nd"/>
    <property type="match status" value="1"/>
</dbReference>
<sequence length="283" mass="32398">MLETILSLDWSKTKAYIFSVLLTFFISYFGFALIRYFLHQLFQRTNLIEEKKEQTIETVVKNTSKYATLIIVLLVAIKPFIDLKQLLVAGGVIGIIIGFGAQSAIRDFLYGFFFLFEGQLKKGDFVTINNEQAGSVEDLGFRVVSVRLMDGKLMTVSNGEVRKVVNGNVHHRRIFESVVVGFQEDPTRIRIFLEEVCELLNELHDDYLLRHPHGEIVEPYQYWGMSSLDACPYGFRFSIVATVHDVHYLKAAQETKFLLAKKIHEEGIILPTVQAVYTRSMQS</sequence>
<evidence type="ECO:0000256" key="7">
    <source>
        <dbReference type="ARBA" id="ARBA00023136"/>
    </source>
</evidence>
<evidence type="ECO:0000313" key="10">
    <source>
        <dbReference type="EMBL" id="MDG5753337.1"/>
    </source>
</evidence>
<keyword evidence="5 8" id="KW-0812">Transmembrane</keyword>
<evidence type="ECO:0000256" key="8">
    <source>
        <dbReference type="SAM" id="Phobius"/>
    </source>
</evidence>
<protein>
    <submittedName>
        <fullName evidence="10">Mechanosensitive ion channel</fullName>
    </submittedName>
</protein>
<feature type="domain" description="Mechanosensitive ion channel MscS" evidence="9">
    <location>
        <begin position="105"/>
        <end position="166"/>
    </location>
</feature>
<dbReference type="InterPro" id="IPR045276">
    <property type="entry name" value="YbiO_bact"/>
</dbReference>
<feature type="transmembrane region" description="Helical" evidence="8">
    <location>
        <begin position="15"/>
        <end position="38"/>
    </location>
</feature>
<dbReference type="RefSeq" id="WP_124563424.1">
    <property type="nucleotide sequence ID" value="NZ_JARRRY010000001.1"/>
</dbReference>